<accession>A0ABV8IX29</accession>
<comment type="caution">
    <text evidence="2">The sequence shown here is derived from an EMBL/GenBank/DDBJ whole genome shotgun (WGS) entry which is preliminary data.</text>
</comment>
<feature type="compositionally biased region" description="Basic and acidic residues" evidence="1">
    <location>
        <begin position="17"/>
        <end position="37"/>
    </location>
</feature>
<evidence type="ECO:0000313" key="3">
    <source>
        <dbReference type="Proteomes" id="UP001595867"/>
    </source>
</evidence>
<gene>
    <name evidence="2" type="ORF">ACFO0C_26495</name>
</gene>
<proteinExistence type="predicted"/>
<dbReference type="EMBL" id="JBHSBL010000019">
    <property type="protein sequence ID" value="MFC4068494.1"/>
    <property type="molecule type" value="Genomic_DNA"/>
</dbReference>
<reference evidence="3" key="1">
    <citation type="journal article" date="2019" name="Int. J. Syst. Evol. Microbiol.">
        <title>The Global Catalogue of Microorganisms (GCM) 10K type strain sequencing project: providing services to taxonomists for standard genome sequencing and annotation.</title>
        <authorList>
            <consortium name="The Broad Institute Genomics Platform"/>
            <consortium name="The Broad Institute Genome Sequencing Center for Infectious Disease"/>
            <person name="Wu L."/>
            <person name="Ma J."/>
        </authorList>
    </citation>
    <scope>NUCLEOTIDE SEQUENCE [LARGE SCALE GENOMIC DNA]</scope>
    <source>
        <strain evidence="3">TBRC 5832</strain>
    </source>
</reference>
<sequence>MTDHWDHDDDAFDFDLPDDHAPVHEQLEPLDDGHDHDTWDLPEVEHQPDLPHVPEVPDEIVAVADDGVFPPALDVDLPEPVDGFPWIDITTLGAPDPTGFLPPVENVSPEELASYAGIEIPDGADPWTVLAASEDPATAALARWWTTGEQ</sequence>
<feature type="region of interest" description="Disordered" evidence="1">
    <location>
        <begin position="16"/>
        <end position="37"/>
    </location>
</feature>
<organism evidence="2 3">
    <name type="scientific">Actinoplanes subglobosus</name>
    <dbReference type="NCBI Taxonomy" id="1547892"/>
    <lineage>
        <taxon>Bacteria</taxon>
        <taxon>Bacillati</taxon>
        <taxon>Actinomycetota</taxon>
        <taxon>Actinomycetes</taxon>
        <taxon>Micromonosporales</taxon>
        <taxon>Micromonosporaceae</taxon>
        <taxon>Actinoplanes</taxon>
    </lineage>
</organism>
<keyword evidence="3" id="KW-1185">Reference proteome</keyword>
<dbReference type="Proteomes" id="UP001595867">
    <property type="component" value="Unassembled WGS sequence"/>
</dbReference>
<name>A0ABV8IX29_9ACTN</name>
<evidence type="ECO:0000313" key="2">
    <source>
        <dbReference type="EMBL" id="MFC4068494.1"/>
    </source>
</evidence>
<evidence type="ECO:0000256" key="1">
    <source>
        <dbReference type="SAM" id="MobiDB-lite"/>
    </source>
</evidence>
<dbReference type="RefSeq" id="WP_378069390.1">
    <property type="nucleotide sequence ID" value="NZ_JBHSBL010000019.1"/>
</dbReference>
<protein>
    <submittedName>
        <fullName evidence="2">Uncharacterized protein</fullName>
    </submittedName>
</protein>